<evidence type="ECO:0000256" key="1">
    <source>
        <dbReference type="SAM" id="Phobius"/>
    </source>
</evidence>
<keyword evidence="1" id="KW-0472">Membrane</keyword>
<dbReference type="CDD" id="cd01127">
    <property type="entry name" value="TrwB_TraG_TraD_VirD4"/>
    <property type="match status" value="1"/>
</dbReference>
<feature type="transmembrane region" description="Helical" evidence="1">
    <location>
        <begin position="71"/>
        <end position="88"/>
    </location>
</feature>
<dbReference type="InterPro" id="IPR022458">
    <property type="entry name" value="Conjugative_coupling_TraG/TraD"/>
</dbReference>
<evidence type="ECO:0000259" key="2">
    <source>
        <dbReference type="Pfam" id="PF12696"/>
    </source>
</evidence>
<dbReference type="OrthoDB" id="7817736at2"/>
<dbReference type="Gene3D" id="3.40.50.300">
    <property type="entry name" value="P-loop containing nucleotide triphosphate hydrolases"/>
    <property type="match status" value="2"/>
</dbReference>
<dbReference type="EMBL" id="MWQO01000014">
    <property type="protein sequence ID" value="THD11315.1"/>
    <property type="molecule type" value="Genomic_DNA"/>
</dbReference>
<evidence type="ECO:0000313" key="3">
    <source>
        <dbReference type="EMBL" id="THD11315.1"/>
    </source>
</evidence>
<dbReference type="SUPFAM" id="SSF52540">
    <property type="entry name" value="P-loop containing nucleoside triphosphate hydrolases"/>
    <property type="match status" value="1"/>
</dbReference>
<dbReference type="InterPro" id="IPR051162">
    <property type="entry name" value="T4SS_component"/>
</dbReference>
<organism evidence="3 4">
    <name type="scientific">Metallibacterium scheffleri</name>
    <dbReference type="NCBI Taxonomy" id="993689"/>
    <lineage>
        <taxon>Bacteria</taxon>
        <taxon>Pseudomonadati</taxon>
        <taxon>Pseudomonadota</taxon>
        <taxon>Gammaproteobacteria</taxon>
        <taxon>Lysobacterales</taxon>
        <taxon>Rhodanobacteraceae</taxon>
        <taxon>Metallibacterium</taxon>
    </lineage>
</organism>
<keyword evidence="4" id="KW-1185">Reference proteome</keyword>
<sequence>MECDRAEQRTQYRVFNHCKIRSTEFPMNESTIKQRYLHPFRHHYERWPALAWFGAGMLMVAQMLTADAPRLVLGVCALVCFAISVPWMKRWFRLMETLERMQECKVQAIPYSHFDRDVHADNSKIFAGWGFDWNQHEAQMAHEVILADPKNIQQAYDVESPGQSWIHGISVDEAAIYLPVADEHTLIVAMTRWGKTVLFRLLIAQAVRRGEAVIVLDPKGDKGMRAATMQACHEVGKDLLEFNMASPATSVRLDPMRTFDDASELASRVAALLGRSTKDKAFTDFSFMVLNNVCNGLLLCQRRPTLVSIKRVLDGGLEQLLSQAIIAYCNRELAPGWDASLDGYRRSIQARRKKSSGSSENEALMLTPDEEAKALTNFYREKVSHVRGSSELDGLIATVEHDSEHRSKMLTSLMPVLTKLTSGPLARLLSTDETDPGDTRKITDIARVIEQQQVLYVGLNALANEDVANAIGEILMADLAAVCGSRYNYATTRKVVSIYIDEAPELLNAELIKLLNKGGGGAFRLTLACQVIKDIEARLGSSAMAEKVIGNIANFIFGRVTAEESQSFFTERLLKVPIRSLEHSRTVSTQTMEPMEFTSSQGERLSVSMEPPIDPAMLGCLPKLQYFGLIGSRLVKVRIPVLVADET</sequence>
<gene>
    <name evidence="3" type="ORF">B1806_04130</name>
</gene>
<accession>A0A4S3KQJ0</accession>
<dbReference type="PANTHER" id="PTHR30121:SF6">
    <property type="entry name" value="SLR6007 PROTEIN"/>
    <property type="match status" value="1"/>
</dbReference>
<dbReference type="InterPro" id="IPR027417">
    <property type="entry name" value="P-loop_NTPase"/>
</dbReference>
<dbReference type="AlphaFoldDB" id="A0A4S3KQJ0"/>
<dbReference type="STRING" id="993689.GCA_002077135_00218"/>
<dbReference type="Pfam" id="PF12696">
    <property type="entry name" value="TraG-D_C"/>
    <property type="match status" value="1"/>
</dbReference>
<dbReference type="Proteomes" id="UP000307749">
    <property type="component" value="Unassembled WGS sequence"/>
</dbReference>
<reference evidence="3 4" key="1">
    <citation type="submission" date="2017-02" db="EMBL/GenBank/DDBJ databases">
        <title>Whole genome sequencing of Metallibacterium scheffleri DSM 24874 (T).</title>
        <authorList>
            <person name="Kumar S."/>
            <person name="Patil P."/>
            <person name="Patil P.B."/>
        </authorList>
    </citation>
    <scope>NUCLEOTIDE SEQUENCE [LARGE SCALE GENOMIC DNA]</scope>
    <source>
        <strain evidence="3 4">DSM 24874</strain>
    </source>
</reference>
<keyword evidence="1" id="KW-1133">Transmembrane helix</keyword>
<comment type="caution">
    <text evidence="3">The sequence shown here is derived from an EMBL/GenBank/DDBJ whole genome shotgun (WGS) entry which is preliminary data.</text>
</comment>
<proteinExistence type="predicted"/>
<dbReference type="InterPro" id="IPR032689">
    <property type="entry name" value="TraG-D_C"/>
</dbReference>
<name>A0A4S3KQJ0_9GAMM</name>
<feature type="domain" description="TraD/TraG TraM recognition site" evidence="2">
    <location>
        <begin position="497"/>
        <end position="598"/>
    </location>
</feature>
<evidence type="ECO:0000313" key="4">
    <source>
        <dbReference type="Proteomes" id="UP000307749"/>
    </source>
</evidence>
<keyword evidence="1" id="KW-0812">Transmembrane</keyword>
<dbReference type="PANTHER" id="PTHR30121">
    <property type="entry name" value="UNCHARACTERIZED PROTEIN YJGR-RELATED"/>
    <property type="match status" value="1"/>
</dbReference>
<dbReference type="NCBIfam" id="TIGR03743">
    <property type="entry name" value="SXT_TraD"/>
    <property type="match status" value="1"/>
</dbReference>
<protein>
    <recommendedName>
        <fullName evidence="2">TraD/TraG TraM recognition site domain-containing protein</fullName>
    </recommendedName>
</protein>